<feature type="compositionally biased region" description="Polar residues" evidence="1">
    <location>
        <begin position="71"/>
        <end position="85"/>
    </location>
</feature>
<dbReference type="Proteomes" id="UP001176521">
    <property type="component" value="Unassembled WGS sequence"/>
</dbReference>
<evidence type="ECO:0000313" key="2">
    <source>
        <dbReference type="EMBL" id="KAK0528309.1"/>
    </source>
</evidence>
<feature type="region of interest" description="Disordered" evidence="1">
    <location>
        <begin position="1"/>
        <end position="138"/>
    </location>
</feature>
<accession>A0AAN6JJZ1</accession>
<sequence length="638" mass="67829">MPWRSTRVANRKAEQEGGGNSKVRPTHDQGKDADDAAEAMGRLSIAPAAGSSSRSLQASRWAPAQGPSEPQAATPSGPTTASPSRTAGRRTAKSSGSSVVSSATSSSPSKAGKTTAIDVSGLRQRDLSRPLGGKLDPMALLASPSRGLDATNLDGLLDGDITDLHVQVQFRDHISEQIRRHVSTFSDEAKADRDERQGSLSRLILLARKLREGLLAGSHCKAKADESQADASTGLFIDVSQLSIALSLLSEPPNIAQLQATLPRLLDVLSSESPSNLAEPVKNRLRADLSVLLDLPSSRSAQIIAVLADTSRNGFAHILSLQLLLGLHTSASRRDGSSGEIAPFGHAEYLSLRAELVEGAETASDGDAADAAPPLRQHAHIDFIHRLHHALLQRDVAGIRQIFLAAAAATAQDAEYNRKVAPPTFWQLRLLLSSNDNSSDAIHDGSFPLAKAANNHLVGTTSNATSAQTSAILDRFRGVVWTHLVKAYKPMGLPFPAALIPKTDRARQMLSPESWERLQASKDERKEEAATTSAAESSSASSWLERLLLLDDDFVRASSTLRGARPPSPSLTPDASSPRTALAQPPHRVRRWDAFLSQPARQLAAASAAGSRGGVAAADWLSRVEVRPDGTSAVLKLK</sequence>
<feature type="compositionally biased region" description="Low complexity" evidence="1">
    <location>
        <begin position="93"/>
        <end position="116"/>
    </location>
</feature>
<evidence type="ECO:0000313" key="3">
    <source>
        <dbReference type="Proteomes" id="UP001176521"/>
    </source>
</evidence>
<gene>
    <name evidence="2" type="ORF">OC842_004593</name>
</gene>
<dbReference type="AlphaFoldDB" id="A0AAN6JJZ1"/>
<dbReference type="EMBL" id="JAPDMQ010000278">
    <property type="protein sequence ID" value="KAK0528309.1"/>
    <property type="molecule type" value="Genomic_DNA"/>
</dbReference>
<name>A0AAN6JJZ1_9BASI</name>
<feature type="compositionally biased region" description="Basic and acidic residues" evidence="1">
    <location>
        <begin position="25"/>
        <end position="34"/>
    </location>
</feature>
<comment type="caution">
    <text evidence="2">The sequence shown here is derived from an EMBL/GenBank/DDBJ whole genome shotgun (WGS) entry which is preliminary data.</text>
</comment>
<evidence type="ECO:0000256" key="1">
    <source>
        <dbReference type="SAM" id="MobiDB-lite"/>
    </source>
</evidence>
<keyword evidence="3" id="KW-1185">Reference proteome</keyword>
<feature type="region of interest" description="Disordered" evidence="1">
    <location>
        <begin position="560"/>
        <end position="586"/>
    </location>
</feature>
<reference evidence="2" key="1">
    <citation type="journal article" date="2023" name="PhytoFront">
        <title>Draft Genome Resources of Seven Strains of Tilletia horrida, Causal Agent of Kernel Smut of Rice.</title>
        <authorList>
            <person name="Khanal S."/>
            <person name="Antony Babu S."/>
            <person name="Zhou X.G."/>
        </authorList>
    </citation>
    <scope>NUCLEOTIDE SEQUENCE</scope>
    <source>
        <strain evidence="2">TX3</strain>
    </source>
</reference>
<proteinExistence type="predicted"/>
<organism evidence="2 3">
    <name type="scientific">Tilletia horrida</name>
    <dbReference type="NCBI Taxonomy" id="155126"/>
    <lineage>
        <taxon>Eukaryota</taxon>
        <taxon>Fungi</taxon>
        <taxon>Dikarya</taxon>
        <taxon>Basidiomycota</taxon>
        <taxon>Ustilaginomycotina</taxon>
        <taxon>Exobasidiomycetes</taxon>
        <taxon>Tilletiales</taxon>
        <taxon>Tilletiaceae</taxon>
        <taxon>Tilletia</taxon>
    </lineage>
</organism>
<protein>
    <submittedName>
        <fullName evidence="2">Uncharacterized protein</fullName>
    </submittedName>
</protein>